<feature type="transmembrane region" description="Helical" evidence="6">
    <location>
        <begin position="42"/>
        <end position="61"/>
    </location>
</feature>
<evidence type="ECO:0000256" key="5">
    <source>
        <dbReference type="ARBA" id="ARBA00023136"/>
    </source>
</evidence>
<dbReference type="Pfam" id="PF01098">
    <property type="entry name" value="FTSW_RODA_SPOVE"/>
    <property type="match status" value="1"/>
</dbReference>
<feature type="transmembrane region" description="Helical" evidence="6">
    <location>
        <begin position="253"/>
        <end position="274"/>
    </location>
</feature>
<dbReference type="GO" id="GO:0005886">
    <property type="term" value="C:plasma membrane"/>
    <property type="evidence" value="ECO:0007669"/>
    <property type="project" value="TreeGrafter"/>
</dbReference>
<comment type="caution">
    <text evidence="7">The sequence shown here is derived from an EMBL/GenBank/DDBJ whole genome shotgun (WGS) entry which is preliminary data.</text>
</comment>
<keyword evidence="4 6" id="KW-1133">Transmembrane helix</keyword>
<name>A0A7V7UHA4_9FIRM</name>
<feature type="transmembrane region" description="Helical" evidence="6">
    <location>
        <begin position="180"/>
        <end position="203"/>
    </location>
</feature>
<organism evidence="7 8">
    <name type="scientific">Candidatus Galacturonatibacter soehngenii</name>
    <dbReference type="NCBI Taxonomy" id="2307010"/>
    <lineage>
        <taxon>Bacteria</taxon>
        <taxon>Bacillati</taxon>
        <taxon>Bacillota</taxon>
        <taxon>Clostridia</taxon>
        <taxon>Lachnospirales</taxon>
        <taxon>Lachnospiraceae</taxon>
        <taxon>Candidatus Galacturonatibacter</taxon>
    </lineage>
</organism>
<dbReference type="OrthoDB" id="9812661at2"/>
<feature type="transmembrane region" description="Helical" evidence="6">
    <location>
        <begin position="152"/>
        <end position="174"/>
    </location>
</feature>
<sequence>MTNILIELSRYLIIIAIAVYTYKGFAIFRFTKEEDKNTVLRVQNQLMFAIHFMAYLILFLTTGKLDIIIVYFAQVIFLSAVIALYRVIYPKASRLIINHMCMLLAISFIILTRLSYTKAIKQFRIVIISMFITLFIPYIIKKLRFLDKLGYVYAGIGIGLLGLVAIAGSTSYGAKLSFNFGGISLQPSEFIKITFVFCIAALFSKSQELKQVIIVTALAAVHVLILVASKDLGGALIFFITYTFMLYVATREYLYLTGGLLSGTIAALIGYKLFSHVRVRVIAWKDPFQVIEKEGYQISQSLFAIGTGSWFGMGLYQGIPDTIPVVDQDFIFAAIVEEMGAIFGICLILICVSLFIMFINIAMQAKDTFYSLVALGLSLMYGFQVFLTIGGVTKFIPLTGVTLPLVSYGGSSVLSSLIIFAIIQGLYILKQDEDDKVEKIKSDSGRKTRKTSKK</sequence>
<keyword evidence="3" id="KW-0133">Cell shape</keyword>
<gene>
    <name evidence="7" type="ORF">F7O84_05200</name>
</gene>
<evidence type="ECO:0000313" key="8">
    <source>
        <dbReference type="Proteomes" id="UP000461768"/>
    </source>
</evidence>
<reference evidence="7 8" key="1">
    <citation type="submission" date="2019-09" db="EMBL/GenBank/DDBJ databases">
        <authorList>
            <person name="Valk L.C."/>
        </authorList>
    </citation>
    <scope>NUCLEOTIDE SEQUENCE [LARGE SCALE GENOMIC DNA]</scope>
    <source>
        <strain evidence="7">GalUA</strain>
    </source>
</reference>
<dbReference type="GO" id="GO:0032153">
    <property type="term" value="C:cell division site"/>
    <property type="evidence" value="ECO:0007669"/>
    <property type="project" value="TreeGrafter"/>
</dbReference>
<feature type="transmembrane region" description="Helical" evidence="6">
    <location>
        <begin position="122"/>
        <end position="140"/>
    </location>
</feature>
<feature type="transmembrane region" description="Helical" evidence="6">
    <location>
        <begin position="369"/>
        <end position="393"/>
    </location>
</feature>
<dbReference type="GO" id="GO:0015648">
    <property type="term" value="F:lipid-linked peptidoglycan transporter activity"/>
    <property type="evidence" value="ECO:0007669"/>
    <property type="project" value="TreeGrafter"/>
</dbReference>
<protein>
    <submittedName>
        <fullName evidence="7">FtsW/RodA/SpoVE family cell cycle protein</fullName>
    </submittedName>
</protein>
<evidence type="ECO:0000256" key="3">
    <source>
        <dbReference type="ARBA" id="ARBA00022960"/>
    </source>
</evidence>
<accession>A0A7V7UHA4</accession>
<reference evidence="7 8" key="2">
    <citation type="submission" date="2020-02" db="EMBL/GenBank/DDBJ databases">
        <title>Candidatus Galacturonibacter soehngenii shows hetero-acetogenic catabolism of galacturonic acid but lacks a canonical carbon monoxide dehydrogenase/acetyl-CoA synthase complex.</title>
        <authorList>
            <person name="Diender M."/>
            <person name="Stouten G.R."/>
            <person name="Petersen J.F."/>
            <person name="Nielsen P.H."/>
            <person name="Dueholm M.S."/>
            <person name="Pronk J.T."/>
            <person name="Van Loosdrecht M.C.M."/>
        </authorList>
    </citation>
    <scope>NUCLEOTIDE SEQUENCE [LARGE SCALE GENOMIC DNA]</scope>
    <source>
        <strain evidence="7">GalUA</strain>
    </source>
</reference>
<feature type="transmembrane region" description="Helical" evidence="6">
    <location>
        <begin position="405"/>
        <end position="429"/>
    </location>
</feature>
<evidence type="ECO:0000256" key="6">
    <source>
        <dbReference type="SAM" id="Phobius"/>
    </source>
</evidence>
<evidence type="ECO:0000256" key="4">
    <source>
        <dbReference type="ARBA" id="ARBA00022989"/>
    </source>
</evidence>
<dbReference type="RefSeq" id="WP_151142639.1">
    <property type="nucleotide sequence ID" value="NZ_WAGX01000004.1"/>
</dbReference>
<dbReference type="PANTHER" id="PTHR30474">
    <property type="entry name" value="CELL CYCLE PROTEIN"/>
    <property type="match status" value="1"/>
</dbReference>
<dbReference type="EMBL" id="WAGX01000004">
    <property type="protein sequence ID" value="KAB1439783.1"/>
    <property type="molecule type" value="Genomic_DNA"/>
</dbReference>
<feature type="transmembrane region" description="Helical" evidence="6">
    <location>
        <begin position="339"/>
        <end position="362"/>
    </location>
</feature>
<evidence type="ECO:0000256" key="2">
    <source>
        <dbReference type="ARBA" id="ARBA00022692"/>
    </source>
</evidence>
<keyword evidence="5 6" id="KW-0472">Membrane</keyword>
<feature type="transmembrane region" description="Helical" evidence="6">
    <location>
        <begin position="215"/>
        <end position="247"/>
    </location>
</feature>
<proteinExistence type="predicted"/>
<keyword evidence="2 6" id="KW-0812">Transmembrane</keyword>
<dbReference type="Proteomes" id="UP000461768">
    <property type="component" value="Unassembled WGS sequence"/>
</dbReference>
<feature type="transmembrane region" description="Helical" evidence="6">
    <location>
        <begin position="295"/>
        <end position="319"/>
    </location>
</feature>
<evidence type="ECO:0000256" key="1">
    <source>
        <dbReference type="ARBA" id="ARBA00004141"/>
    </source>
</evidence>
<feature type="transmembrane region" description="Helical" evidence="6">
    <location>
        <begin position="95"/>
        <end position="116"/>
    </location>
</feature>
<keyword evidence="8" id="KW-1185">Reference proteome</keyword>
<comment type="subcellular location">
    <subcellularLocation>
        <location evidence="1">Membrane</location>
        <topology evidence="1">Multi-pass membrane protein</topology>
    </subcellularLocation>
</comment>
<dbReference type="AlphaFoldDB" id="A0A7V7UHA4"/>
<evidence type="ECO:0000313" key="7">
    <source>
        <dbReference type="EMBL" id="KAB1439783.1"/>
    </source>
</evidence>
<feature type="transmembrane region" description="Helical" evidence="6">
    <location>
        <begin position="12"/>
        <end position="30"/>
    </location>
</feature>
<dbReference type="PANTHER" id="PTHR30474:SF3">
    <property type="entry name" value="PEPTIDOGLYCAN GLYCOSYLTRANSFERASE RODA"/>
    <property type="match status" value="1"/>
</dbReference>
<dbReference type="GO" id="GO:0008360">
    <property type="term" value="P:regulation of cell shape"/>
    <property type="evidence" value="ECO:0007669"/>
    <property type="project" value="UniProtKB-KW"/>
</dbReference>
<feature type="transmembrane region" description="Helical" evidence="6">
    <location>
        <begin position="67"/>
        <end position="88"/>
    </location>
</feature>
<dbReference type="InterPro" id="IPR001182">
    <property type="entry name" value="FtsW/RodA"/>
</dbReference>
<dbReference type="GO" id="GO:0051301">
    <property type="term" value="P:cell division"/>
    <property type="evidence" value="ECO:0007669"/>
    <property type="project" value="InterPro"/>
</dbReference>